<accession>S0EX44</accession>
<proteinExistence type="inferred from homology"/>
<dbReference type="PROSITE" id="PS50928">
    <property type="entry name" value="ABC_TM1"/>
    <property type="match status" value="1"/>
</dbReference>
<keyword evidence="3" id="KW-1003">Cell membrane</keyword>
<dbReference type="CDD" id="cd06261">
    <property type="entry name" value="TM_PBP2"/>
    <property type="match status" value="1"/>
</dbReference>
<evidence type="ECO:0000313" key="9">
    <source>
        <dbReference type="EMBL" id="CCW34866.1"/>
    </source>
</evidence>
<comment type="similarity">
    <text evidence="7">Belongs to the binding-protein-dependent transport system permease family.</text>
</comment>
<dbReference type="KEGG" id="ccz:CCALI_01044"/>
<sequence>MLRYVIRRILLAIPTLLGVAFLTFVLFYATSSPEQIARRNLSAKNPTPQQIKAWLHQHGYDKPKWVQFKETTEALFLLRFGKSDATGENIWTRIKEGAGPSFEVQIVVLMASLTVSICFALGLAYFRATYLDYWGAFLCVLLMSITALVYIMTGQFIFGKLLRWFPLAGYRHGFDSLRFILLPVLVALISGVGGTTRLFRTFMLDAMNQDYVRTARAKGVSETRVLFKHVLKNAAIPIASSVVASIPGLFLGSLLLESFFDIPGLGSYTVDAINGQDFAVVRAMVFLGALVTIVGYILTDICYALLDPRVRLE</sequence>
<keyword evidence="2 7" id="KW-0813">Transport</keyword>
<evidence type="ECO:0000256" key="3">
    <source>
        <dbReference type="ARBA" id="ARBA00022475"/>
    </source>
</evidence>
<dbReference type="PATRIC" id="fig|1303518.3.peg.1060"/>
<dbReference type="InterPro" id="IPR045621">
    <property type="entry name" value="BPD_transp_1_N"/>
</dbReference>
<dbReference type="Gene3D" id="1.10.3720.10">
    <property type="entry name" value="MetI-like"/>
    <property type="match status" value="1"/>
</dbReference>
<feature type="transmembrane region" description="Helical" evidence="7">
    <location>
        <begin position="133"/>
        <end position="158"/>
    </location>
</feature>
<keyword evidence="5 7" id="KW-1133">Transmembrane helix</keyword>
<evidence type="ECO:0000313" key="10">
    <source>
        <dbReference type="Proteomes" id="UP000014227"/>
    </source>
</evidence>
<feature type="transmembrane region" description="Helical" evidence="7">
    <location>
        <begin position="106"/>
        <end position="126"/>
    </location>
</feature>
<dbReference type="OrthoDB" id="9773683at2"/>
<name>S0EX44_CHTCT</name>
<feature type="transmembrane region" description="Helical" evidence="7">
    <location>
        <begin position="9"/>
        <end position="29"/>
    </location>
</feature>
<dbReference type="Pfam" id="PF00528">
    <property type="entry name" value="BPD_transp_1"/>
    <property type="match status" value="1"/>
</dbReference>
<feature type="domain" description="ABC transmembrane type-1" evidence="8">
    <location>
        <begin position="102"/>
        <end position="299"/>
    </location>
</feature>
<feature type="transmembrane region" description="Helical" evidence="7">
    <location>
        <begin position="280"/>
        <end position="306"/>
    </location>
</feature>
<keyword evidence="4 7" id="KW-0812">Transmembrane</keyword>
<dbReference type="HOGENOM" id="CLU_036879_1_2_0"/>
<keyword evidence="6 7" id="KW-0472">Membrane</keyword>
<evidence type="ECO:0000256" key="7">
    <source>
        <dbReference type="RuleBase" id="RU363032"/>
    </source>
</evidence>
<evidence type="ECO:0000256" key="5">
    <source>
        <dbReference type="ARBA" id="ARBA00022989"/>
    </source>
</evidence>
<keyword evidence="10" id="KW-1185">Reference proteome</keyword>
<evidence type="ECO:0000256" key="4">
    <source>
        <dbReference type="ARBA" id="ARBA00022692"/>
    </source>
</evidence>
<protein>
    <submittedName>
        <fullName evidence="9">ABC-type dipeptide/oligopeptide/nickel transport systems, permease components</fullName>
    </submittedName>
</protein>
<dbReference type="EMBL" id="HF951689">
    <property type="protein sequence ID" value="CCW34866.1"/>
    <property type="molecule type" value="Genomic_DNA"/>
</dbReference>
<dbReference type="GO" id="GO:0005886">
    <property type="term" value="C:plasma membrane"/>
    <property type="evidence" value="ECO:0007669"/>
    <property type="project" value="UniProtKB-SubCell"/>
</dbReference>
<dbReference type="RefSeq" id="WP_016482415.1">
    <property type="nucleotide sequence ID" value="NC_021487.1"/>
</dbReference>
<dbReference type="SUPFAM" id="SSF161098">
    <property type="entry name" value="MetI-like"/>
    <property type="match status" value="1"/>
</dbReference>
<dbReference type="Proteomes" id="UP000014227">
    <property type="component" value="Chromosome I"/>
</dbReference>
<evidence type="ECO:0000256" key="2">
    <source>
        <dbReference type="ARBA" id="ARBA00022448"/>
    </source>
</evidence>
<dbReference type="InParanoid" id="S0EX44"/>
<dbReference type="InterPro" id="IPR000515">
    <property type="entry name" value="MetI-like"/>
</dbReference>
<organism evidence="9 10">
    <name type="scientific">Chthonomonas calidirosea (strain DSM 23976 / ICMP 18418 / T49)</name>
    <dbReference type="NCBI Taxonomy" id="1303518"/>
    <lineage>
        <taxon>Bacteria</taxon>
        <taxon>Bacillati</taxon>
        <taxon>Armatimonadota</taxon>
        <taxon>Chthonomonadia</taxon>
        <taxon>Chthonomonadales</taxon>
        <taxon>Chthonomonadaceae</taxon>
        <taxon>Chthonomonas</taxon>
    </lineage>
</organism>
<dbReference type="Pfam" id="PF19300">
    <property type="entry name" value="BPD_transp_1_N"/>
    <property type="match status" value="1"/>
</dbReference>
<feature type="transmembrane region" description="Helical" evidence="7">
    <location>
        <begin position="178"/>
        <end position="199"/>
    </location>
</feature>
<evidence type="ECO:0000256" key="6">
    <source>
        <dbReference type="ARBA" id="ARBA00023136"/>
    </source>
</evidence>
<dbReference type="GO" id="GO:0055085">
    <property type="term" value="P:transmembrane transport"/>
    <property type="evidence" value="ECO:0007669"/>
    <property type="project" value="InterPro"/>
</dbReference>
<gene>
    <name evidence="9" type="ORF">CCALI_01044</name>
</gene>
<dbReference type="STRING" id="454171.CP488_00112"/>
<comment type="subcellular location">
    <subcellularLocation>
        <location evidence="1 7">Cell membrane</location>
        <topology evidence="1 7">Multi-pass membrane protein</topology>
    </subcellularLocation>
</comment>
<feature type="transmembrane region" description="Helical" evidence="7">
    <location>
        <begin position="234"/>
        <end position="260"/>
    </location>
</feature>
<dbReference type="InterPro" id="IPR035906">
    <property type="entry name" value="MetI-like_sf"/>
</dbReference>
<reference evidence="10" key="1">
    <citation type="submission" date="2013-03" db="EMBL/GenBank/DDBJ databases">
        <title>Genome sequence of Chthonomonas calidirosea, the first sequenced genome from the Armatimonadetes phylum (formally candidate division OP10).</title>
        <authorList>
            <person name="Lee K.C.Y."/>
            <person name="Morgan X.C."/>
            <person name="Dunfield P.F."/>
            <person name="Tamas I."/>
            <person name="Houghton K.M."/>
            <person name="Vyssotski M."/>
            <person name="Ryan J.L.J."/>
            <person name="Lagutin K."/>
            <person name="McDonald I.R."/>
            <person name="Stott M.B."/>
        </authorList>
    </citation>
    <scope>NUCLEOTIDE SEQUENCE [LARGE SCALE GENOMIC DNA]</scope>
    <source>
        <strain evidence="10">DSM 23976 / ICMP 18418 / T49</strain>
    </source>
</reference>
<dbReference type="PANTHER" id="PTHR30465">
    <property type="entry name" value="INNER MEMBRANE ABC TRANSPORTER"/>
    <property type="match status" value="1"/>
</dbReference>
<dbReference type="eggNOG" id="COG0601">
    <property type="taxonomic scope" value="Bacteria"/>
</dbReference>
<evidence type="ECO:0000256" key="1">
    <source>
        <dbReference type="ARBA" id="ARBA00004651"/>
    </source>
</evidence>
<dbReference type="PANTHER" id="PTHR30465:SF0">
    <property type="entry name" value="OLIGOPEPTIDE TRANSPORT SYSTEM PERMEASE PROTEIN APPB"/>
    <property type="match status" value="1"/>
</dbReference>
<evidence type="ECO:0000259" key="8">
    <source>
        <dbReference type="PROSITE" id="PS50928"/>
    </source>
</evidence>
<dbReference type="AlphaFoldDB" id="S0EX44"/>